<gene>
    <name evidence="5" type="ORF">ENL21_07210</name>
</gene>
<dbReference type="Gene3D" id="3.30.70.20">
    <property type="match status" value="2"/>
</dbReference>
<dbReference type="EMBL" id="DRTD01000531">
    <property type="protein sequence ID" value="HHE55554.1"/>
    <property type="molecule type" value="Genomic_DNA"/>
</dbReference>
<evidence type="ECO:0000256" key="1">
    <source>
        <dbReference type="ARBA" id="ARBA00022723"/>
    </source>
</evidence>
<reference evidence="5" key="1">
    <citation type="journal article" date="2020" name="mSystems">
        <title>Genome- and Community-Level Interaction Insights into Carbon Utilization and Element Cycling Functions of Hydrothermarchaeota in Hydrothermal Sediment.</title>
        <authorList>
            <person name="Zhou Z."/>
            <person name="Liu Y."/>
            <person name="Xu W."/>
            <person name="Pan J."/>
            <person name="Luo Z.H."/>
            <person name="Li M."/>
        </authorList>
    </citation>
    <scope>NUCLEOTIDE SEQUENCE [LARGE SCALE GENOMIC DNA]</scope>
    <source>
        <strain evidence="5">HyVt-76</strain>
    </source>
</reference>
<dbReference type="Pfam" id="PF12800">
    <property type="entry name" value="Fer4_4"/>
    <property type="match status" value="1"/>
</dbReference>
<keyword evidence="1" id="KW-0479">Metal-binding</keyword>
<dbReference type="Proteomes" id="UP000886111">
    <property type="component" value="Unassembled WGS sequence"/>
</dbReference>
<evidence type="ECO:0000256" key="3">
    <source>
        <dbReference type="ARBA" id="ARBA00023014"/>
    </source>
</evidence>
<feature type="domain" description="4Fe-4S ferredoxin-type" evidence="4">
    <location>
        <begin position="69"/>
        <end position="105"/>
    </location>
</feature>
<dbReference type="PROSITE" id="PS51379">
    <property type="entry name" value="4FE4S_FER_2"/>
    <property type="match status" value="3"/>
</dbReference>
<accession>A0A7V5H474</accession>
<dbReference type="InterPro" id="IPR017896">
    <property type="entry name" value="4Fe4S_Fe-S-bd"/>
</dbReference>
<name>A0A7V5H474_CALAY</name>
<evidence type="ECO:0000256" key="2">
    <source>
        <dbReference type="ARBA" id="ARBA00023004"/>
    </source>
</evidence>
<keyword evidence="3" id="KW-0411">Iron-sulfur</keyword>
<proteinExistence type="predicted"/>
<protein>
    <submittedName>
        <fullName evidence="5">4Fe-4S dicluster domain-containing protein</fullName>
    </submittedName>
</protein>
<dbReference type="SUPFAM" id="SSF54862">
    <property type="entry name" value="4Fe-4S ferredoxins"/>
    <property type="match status" value="1"/>
</dbReference>
<sequence length="138" mass="14977">MQLCNECYQCVAQCPHLAICVCRQQDNLCYGKPMIVAHEQPCYLCSDFPCIAACESGALQLEHSGSLNGVAKIDTERCLAFNGLFCRACVNACPLMDEALFINSAGLPQVNPEKCTGCGICENQCSMEQPAIKITFKA</sequence>
<keyword evidence="2" id="KW-0408">Iron</keyword>
<evidence type="ECO:0000259" key="4">
    <source>
        <dbReference type="PROSITE" id="PS51379"/>
    </source>
</evidence>
<dbReference type="GO" id="GO:0051536">
    <property type="term" value="F:iron-sulfur cluster binding"/>
    <property type="evidence" value="ECO:0007669"/>
    <property type="project" value="UniProtKB-KW"/>
</dbReference>
<feature type="domain" description="4Fe-4S ferredoxin-type" evidence="4">
    <location>
        <begin position="106"/>
        <end position="137"/>
    </location>
</feature>
<dbReference type="AlphaFoldDB" id="A0A7V5H474"/>
<feature type="domain" description="4Fe-4S ferredoxin-type" evidence="4">
    <location>
        <begin position="1"/>
        <end position="24"/>
    </location>
</feature>
<evidence type="ECO:0000313" key="5">
    <source>
        <dbReference type="EMBL" id="HHE55554.1"/>
    </source>
</evidence>
<dbReference type="Pfam" id="PF13237">
    <property type="entry name" value="Fer4_10"/>
    <property type="match status" value="1"/>
</dbReference>
<dbReference type="GO" id="GO:0046872">
    <property type="term" value="F:metal ion binding"/>
    <property type="evidence" value="ECO:0007669"/>
    <property type="project" value="UniProtKB-KW"/>
</dbReference>
<comment type="caution">
    <text evidence="5">The sequence shown here is derived from an EMBL/GenBank/DDBJ whole genome shotgun (WGS) entry which is preliminary data.</text>
</comment>
<dbReference type="InterPro" id="IPR017900">
    <property type="entry name" value="4Fe4S_Fe_S_CS"/>
</dbReference>
<organism evidence="5">
    <name type="scientific">Caldithrix abyssi</name>
    <dbReference type="NCBI Taxonomy" id="187145"/>
    <lineage>
        <taxon>Bacteria</taxon>
        <taxon>Pseudomonadati</taxon>
        <taxon>Calditrichota</taxon>
        <taxon>Calditrichia</taxon>
        <taxon>Calditrichales</taxon>
        <taxon>Calditrichaceae</taxon>
        <taxon>Caldithrix</taxon>
    </lineage>
</organism>
<dbReference type="PROSITE" id="PS00198">
    <property type="entry name" value="4FE4S_FER_1"/>
    <property type="match status" value="1"/>
</dbReference>